<organism evidence="2 3">
    <name type="scientific">Chondromyces apiculatus DSM 436</name>
    <dbReference type="NCBI Taxonomy" id="1192034"/>
    <lineage>
        <taxon>Bacteria</taxon>
        <taxon>Pseudomonadati</taxon>
        <taxon>Myxococcota</taxon>
        <taxon>Polyangia</taxon>
        <taxon>Polyangiales</taxon>
        <taxon>Polyangiaceae</taxon>
        <taxon>Chondromyces</taxon>
    </lineage>
</organism>
<evidence type="ECO:0000256" key="1">
    <source>
        <dbReference type="SAM" id="Phobius"/>
    </source>
</evidence>
<keyword evidence="3" id="KW-1185">Reference proteome</keyword>
<gene>
    <name evidence="2" type="ORF">CAP_4701</name>
</gene>
<proteinExistence type="predicted"/>
<feature type="transmembrane region" description="Helical" evidence="1">
    <location>
        <begin position="35"/>
        <end position="57"/>
    </location>
</feature>
<dbReference type="AlphaFoldDB" id="A0A017T4R7"/>
<feature type="transmembrane region" description="Helical" evidence="1">
    <location>
        <begin position="161"/>
        <end position="182"/>
    </location>
</feature>
<evidence type="ECO:0000313" key="3">
    <source>
        <dbReference type="Proteomes" id="UP000019678"/>
    </source>
</evidence>
<protein>
    <recommendedName>
        <fullName evidence="4">DUF2254 domain-containing protein</fullName>
    </recommendedName>
</protein>
<name>A0A017T4R7_9BACT</name>
<reference evidence="2 3" key="1">
    <citation type="submission" date="2013-05" db="EMBL/GenBank/DDBJ databases">
        <title>Genome assembly of Chondromyces apiculatus DSM 436.</title>
        <authorList>
            <person name="Sharma G."/>
            <person name="Khatri I."/>
            <person name="Kaur C."/>
            <person name="Mayilraj S."/>
            <person name="Subramanian S."/>
        </authorList>
    </citation>
    <scope>NUCLEOTIDE SEQUENCE [LARGE SCALE GENOMIC DNA]</scope>
    <source>
        <strain evidence="2 3">DSM 436</strain>
    </source>
</reference>
<keyword evidence="1" id="KW-1133">Transmembrane helix</keyword>
<feature type="transmembrane region" description="Helical" evidence="1">
    <location>
        <begin position="129"/>
        <end position="149"/>
    </location>
</feature>
<accession>A0A017T4R7</accession>
<dbReference type="Proteomes" id="UP000019678">
    <property type="component" value="Unassembled WGS sequence"/>
</dbReference>
<evidence type="ECO:0000313" key="2">
    <source>
        <dbReference type="EMBL" id="EYF04224.1"/>
    </source>
</evidence>
<dbReference type="Pfam" id="PF10011">
    <property type="entry name" value="DUF2254"/>
    <property type="match status" value="1"/>
</dbReference>
<dbReference type="EMBL" id="ASRX01000037">
    <property type="protein sequence ID" value="EYF04224.1"/>
    <property type="molecule type" value="Genomic_DNA"/>
</dbReference>
<dbReference type="InterPro" id="IPR018723">
    <property type="entry name" value="DUF2254_membrane"/>
</dbReference>
<sequence length="567" mass="64430">MDGMERGPILSIRARAATVRDVSQARRRWTMARRIWIYPLSFLGGVCLALVVLIHQLDLLRPENEGLTALQILTNISASEAAQIMGGVGEVIAAILGIVITVASIIVQLAANRYTPRITDMFVRDRTNLAVMAFFVLSAVFSLWVNFSIREAASGSLPQPFIPFYGVITTMVLLSLSLLMMAPYFAYVFDFLEPDNVVGRIKASGVARALQHSRPGQENDRAVDERRVLALSSLEQLADIVLNAIEQKDKGIASKTVDSIGQLVVAYVPHKPDLDPRWFQIQGELARDADFVSMNLEALNKLSSTRTWLEYKALRQLLMVYREALATMPDLITRVAIDTRYIGQAAIGAGDRDALQVVVKFFNTYMRRSLNAKDVAAAYNVLNQYRYLAEELLKAGWSQEVVEIARHFKYYAQMAQPIGLAFLTETVAFDLCEVNEVAYLLKSPARDELLRIFLEVDKEAEVEQQESSLRGVRKAQVKLATYYLQRGESSLARKIYRDMRDERPDRLRSIRAEMLAVTSNEFWEINDRGGVFEYIEPERRQYIHRFFEWFPPSVLRPPIREEEQTQE</sequence>
<comment type="caution">
    <text evidence="2">The sequence shown here is derived from an EMBL/GenBank/DDBJ whole genome shotgun (WGS) entry which is preliminary data.</text>
</comment>
<dbReference type="eggNOG" id="COG4325">
    <property type="taxonomic scope" value="Bacteria"/>
</dbReference>
<feature type="transmembrane region" description="Helical" evidence="1">
    <location>
        <begin position="91"/>
        <end position="109"/>
    </location>
</feature>
<evidence type="ECO:0008006" key="4">
    <source>
        <dbReference type="Google" id="ProtNLM"/>
    </source>
</evidence>
<keyword evidence="1" id="KW-0812">Transmembrane</keyword>
<dbReference type="STRING" id="1192034.CAP_4701"/>
<keyword evidence="1" id="KW-0472">Membrane</keyword>